<dbReference type="InterPro" id="IPR046427">
    <property type="entry name" value="Legumain_prodom_sf"/>
</dbReference>
<dbReference type="GO" id="GO:0006624">
    <property type="term" value="P:vacuolar protein processing"/>
    <property type="evidence" value="ECO:0007669"/>
    <property type="project" value="TreeGrafter"/>
</dbReference>
<keyword evidence="7" id="KW-0788">Thiol protease</keyword>
<dbReference type="PIRSF" id="PIRSF019663">
    <property type="entry name" value="Legumain"/>
    <property type="match status" value="1"/>
</dbReference>
<evidence type="ECO:0000256" key="8">
    <source>
        <dbReference type="PIRSR" id="PIRSR019663-1"/>
    </source>
</evidence>
<dbReference type="RefSeq" id="XP_014156698.1">
    <property type="nucleotide sequence ID" value="XM_014301223.1"/>
</dbReference>
<dbReference type="GO" id="GO:0005773">
    <property type="term" value="C:vacuole"/>
    <property type="evidence" value="ECO:0007669"/>
    <property type="project" value="GOC"/>
</dbReference>
<feature type="active site" evidence="8">
    <location>
        <position position="181"/>
    </location>
</feature>
<evidence type="ECO:0000313" key="12">
    <source>
        <dbReference type="Proteomes" id="UP000054560"/>
    </source>
</evidence>
<gene>
    <name evidence="11" type="ORF">SARC_04929</name>
</gene>
<feature type="signal peptide" evidence="9">
    <location>
        <begin position="1"/>
        <end position="20"/>
    </location>
</feature>
<dbReference type="STRING" id="667725.A0A0L0G1U0"/>
<dbReference type="AlphaFoldDB" id="A0A0L0G1U0"/>
<dbReference type="InterPro" id="IPR048501">
    <property type="entry name" value="Legum_prodom"/>
</dbReference>
<dbReference type="Gene3D" id="3.40.50.1460">
    <property type="match status" value="1"/>
</dbReference>
<keyword evidence="5 9" id="KW-0732">Signal</keyword>
<dbReference type="CDD" id="cd21115">
    <property type="entry name" value="legumain_C"/>
    <property type="match status" value="1"/>
</dbReference>
<evidence type="ECO:0000256" key="9">
    <source>
        <dbReference type="SAM" id="SignalP"/>
    </source>
</evidence>
<dbReference type="eggNOG" id="KOG1348">
    <property type="taxonomic scope" value="Eukaryota"/>
</dbReference>
<dbReference type="OrthoDB" id="192611at2759"/>
<proteinExistence type="inferred from homology"/>
<organism evidence="11 12">
    <name type="scientific">Sphaeroforma arctica JP610</name>
    <dbReference type="NCBI Taxonomy" id="667725"/>
    <lineage>
        <taxon>Eukaryota</taxon>
        <taxon>Ichthyosporea</taxon>
        <taxon>Ichthyophonida</taxon>
        <taxon>Sphaeroforma</taxon>
    </lineage>
</organism>
<dbReference type="PANTHER" id="PTHR12000:SF42">
    <property type="entry name" value="LEGUMAIN"/>
    <property type="match status" value="1"/>
</dbReference>
<evidence type="ECO:0000256" key="3">
    <source>
        <dbReference type="ARBA" id="ARBA00012628"/>
    </source>
</evidence>
<feature type="chain" id="PRO_5005538972" description="legumain" evidence="9">
    <location>
        <begin position="21"/>
        <end position="495"/>
    </location>
</feature>
<dbReference type="GO" id="GO:0051603">
    <property type="term" value="P:proteolysis involved in protein catabolic process"/>
    <property type="evidence" value="ECO:0007669"/>
    <property type="project" value="TreeGrafter"/>
</dbReference>
<dbReference type="Proteomes" id="UP000054560">
    <property type="component" value="Unassembled WGS sequence"/>
</dbReference>
<evidence type="ECO:0000256" key="5">
    <source>
        <dbReference type="ARBA" id="ARBA00022729"/>
    </source>
</evidence>
<dbReference type="GO" id="GO:0004197">
    <property type="term" value="F:cysteine-type endopeptidase activity"/>
    <property type="evidence" value="ECO:0007669"/>
    <property type="project" value="UniProtKB-EC"/>
</dbReference>
<sequence>MKFASTVLGVVVVSAGAVDAWSFSGVWDSFQHWMFGDTPVHHRQIHHHQSESGKATGSLDFTGTNWAVIVAGSDGYFNYRHQADACHAYQILRANGYPEDHIILMMKDDVANNIRNPFPGNLINQPGGENVYEGCKVDYRGSDVTPENFEKVLTGQKMHVGNGKTLKSGPDDHVFVNFIDHGGVGLIAFPEGKIVTSRQLHSTLEKMKDNDMYGKLVFYMEACESGSMFDNLLPNDWNIFATTASTGNQSSYATYWDMSRRTFLGDLYSVSWMEDSDKHFFIDHAKDIETLEKQYTQVYARTSKSSQPQQYGDIPYANKATIEEFQQYQDNNLNKPNFGRKRRADQLKSGMNGKTYAENRVQAELDAVSSRDVTAQTLQRLMGANDVDDEHQAAFGDIEAELQKEYRNIQRAEDRFMSVAWNVAGSKSNGLHEKYVSSIKDHDCLSDSIVAFHEECHPIDEYHIRFTRVLAHLCDSGHTATEVKSAIVNTPSCQW</sequence>
<keyword evidence="4" id="KW-0645">Protease</keyword>
<evidence type="ECO:0000259" key="10">
    <source>
        <dbReference type="Pfam" id="PF20985"/>
    </source>
</evidence>
<evidence type="ECO:0000256" key="4">
    <source>
        <dbReference type="ARBA" id="ARBA00022670"/>
    </source>
</evidence>
<evidence type="ECO:0000256" key="2">
    <source>
        <dbReference type="ARBA" id="ARBA00009941"/>
    </source>
</evidence>
<dbReference type="InterPro" id="IPR001096">
    <property type="entry name" value="Peptidase_C13"/>
</dbReference>
<evidence type="ECO:0000256" key="1">
    <source>
        <dbReference type="ARBA" id="ARBA00000810"/>
    </source>
</evidence>
<keyword evidence="6" id="KW-0378">Hydrolase</keyword>
<feature type="domain" description="Legumain prodomain" evidence="10">
    <location>
        <begin position="402"/>
        <end position="489"/>
    </location>
</feature>
<dbReference type="PANTHER" id="PTHR12000">
    <property type="entry name" value="HEMOGLOBINASE FAMILY MEMBER"/>
    <property type="match status" value="1"/>
</dbReference>
<dbReference type="EC" id="3.4.22.34" evidence="3"/>
<keyword evidence="12" id="KW-1185">Reference proteome</keyword>
<dbReference type="PRINTS" id="PR00776">
    <property type="entry name" value="HEMOGLOBNASE"/>
</dbReference>
<dbReference type="Gene3D" id="1.10.132.130">
    <property type="match status" value="1"/>
</dbReference>
<name>A0A0L0G1U0_9EUKA</name>
<reference evidence="11 12" key="1">
    <citation type="submission" date="2011-02" db="EMBL/GenBank/DDBJ databases">
        <title>The Genome Sequence of Sphaeroforma arctica JP610.</title>
        <authorList>
            <consortium name="The Broad Institute Genome Sequencing Platform"/>
            <person name="Russ C."/>
            <person name="Cuomo C."/>
            <person name="Young S.K."/>
            <person name="Zeng Q."/>
            <person name="Gargeya S."/>
            <person name="Alvarado L."/>
            <person name="Berlin A."/>
            <person name="Chapman S.B."/>
            <person name="Chen Z."/>
            <person name="Freedman E."/>
            <person name="Gellesch M."/>
            <person name="Goldberg J."/>
            <person name="Griggs A."/>
            <person name="Gujja S."/>
            <person name="Heilman E."/>
            <person name="Heiman D."/>
            <person name="Howarth C."/>
            <person name="Mehta T."/>
            <person name="Neiman D."/>
            <person name="Pearson M."/>
            <person name="Roberts A."/>
            <person name="Saif S."/>
            <person name="Shea T."/>
            <person name="Shenoy N."/>
            <person name="Sisk P."/>
            <person name="Stolte C."/>
            <person name="Sykes S."/>
            <person name="White J."/>
            <person name="Yandava C."/>
            <person name="Burger G."/>
            <person name="Gray M.W."/>
            <person name="Holland P.W.H."/>
            <person name="King N."/>
            <person name="Lang F.B.F."/>
            <person name="Roger A.J."/>
            <person name="Ruiz-Trillo I."/>
            <person name="Haas B."/>
            <person name="Nusbaum C."/>
            <person name="Birren B."/>
        </authorList>
    </citation>
    <scope>NUCLEOTIDE SEQUENCE [LARGE SCALE GENOMIC DNA]</scope>
    <source>
        <strain evidence="11 12">JP610</strain>
    </source>
</reference>
<feature type="active site" description="Nucleophile" evidence="8">
    <location>
        <position position="223"/>
    </location>
</feature>
<evidence type="ECO:0000313" key="11">
    <source>
        <dbReference type="EMBL" id="KNC82796.1"/>
    </source>
</evidence>
<dbReference type="EMBL" id="KQ241891">
    <property type="protein sequence ID" value="KNC82796.1"/>
    <property type="molecule type" value="Genomic_DNA"/>
</dbReference>
<protein>
    <recommendedName>
        <fullName evidence="3">legumain</fullName>
        <ecNumber evidence="3">3.4.22.34</ecNumber>
    </recommendedName>
</protein>
<comment type="similarity">
    <text evidence="2">Belongs to the peptidase C13 family.</text>
</comment>
<evidence type="ECO:0000256" key="7">
    <source>
        <dbReference type="ARBA" id="ARBA00022807"/>
    </source>
</evidence>
<evidence type="ECO:0000256" key="6">
    <source>
        <dbReference type="ARBA" id="ARBA00022801"/>
    </source>
</evidence>
<dbReference type="FunFam" id="3.40.50.1460:FF:000006">
    <property type="entry name" value="Legumain"/>
    <property type="match status" value="1"/>
</dbReference>
<accession>A0A0L0G1U0</accession>
<dbReference type="Pfam" id="PF20985">
    <property type="entry name" value="Legum_prodom"/>
    <property type="match status" value="1"/>
</dbReference>
<dbReference type="GeneID" id="25905433"/>
<comment type="catalytic activity">
    <reaction evidence="1">
        <text>Hydrolysis of proteins and small molecule substrates at -Asn-|-Xaa- bonds.</text>
        <dbReference type="EC" id="3.4.22.34"/>
    </reaction>
</comment>
<dbReference type="Pfam" id="PF01650">
    <property type="entry name" value="Peptidase_C13"/>
    <property type="match status" value="1"/>
</dbReference>